<feature type="domain" description="RRM" evidence="13">
    <location>
        <begin position="89"/>
        <end position="162"/>
    </location>
</feature>
<feature type="compositionally biased region" description="Low complexity" evidence="12">
    <location>
        <begin position="19"/>
        <end position="37"/>
    </location>
</feature>
<keyword evidence="4 11" id="KW-0808">Transferase</keyword>
<dbReference type="GO" id="GO:0003723">
    <property type="term" value="F:RNA binding"/>
    <property type="evidence" value="ECO:0007669"/>
    <property type="project" value="UniProtKB-UniRule"/>
</dbReference>
<evidence type="ECO:0000256" key="10">
    <source>
        <dbReference type="PROSITE-ProRule" id="PRU00176"/>
    </source>
</evidence>
<dbReference type="PROSITE" id="PS00074">
    <property type="entry name" value="GLFV_DEHYDROGENASE"/>
    <property type="match status" value="1"/>
</dbReference>
<dbReference type="EMBL" id="JAIFTL010000213">
    <property type="protein sequence ID" value="KAG9321328.1"/>
    <property type="molecule type" value="Genomic_DNA"/>
</dbReference>
<evidence type="ECO:0000256" key="7">
    <source>
        <dbReference type="ARBA" id="ARBA00023002"/>
    </source>
</evidence>
<feature type="compositionally biased region" description="Low complexity" evidence="12">
    <location>
        <begin position="1306"/>
        <end position="1326"/>
    </location>
</feature>
<keyword evidence="8" id="KW-0943">RNA-mediated gene silencing</keyword>
<dbReference type="CDD" id="cd00590">
    <property type="entry name" value="RRM_SF"/>
    <property type="match status" value="1"/>
</dbReference>
<dbReference type="Pfam" id="PF26253">
    <property type="entry name" value="RdRP_head"/>
    <property type="match status" value="1"/>
</dbReference>
<keyword evidence="7" id="KW-0560">Oxidoreductase</keyword>
<dbReference type="InterPro" id="IPR000504">
    <property type="entry name" value="RRM_dom"/>
</dbReference>
<evidence type="ECO:0000313" key="15">
    <source>
        <dbReference type="Proteomes" id="UP000717515"/>
    </source>
</evidence>
<keyword evidence="3 11" id="KW-0696">RNA-directed RNA polymerase</keyword>
<dbReference type="GO" id="GO:0030422">
    <property type="term" value="P:siRNA processing"/>
    <property type="evidence" value="ECO:0007669"/>
    <property type="project" value="TreeGrafter"/>
</dbReference>
<dbReference type="InterPro" id="IPR007855">
    <property type="entry name" value="RDRP"/>
</dbReference>
<organism evidence="14 15">
    <name type="scientific">Mortierella alpina</name>
    <name type="common">Oleaginous fungus</name>
    <name type="synonym">Mortierella renispora</name>
    <dbReference type="NCBI Taxonomy" id="64518"/>
    <lineage>
        <taxon>Eukaryota</taxon>
        <taxon>Fungi</taxon>
        <taxon>Fungi incertae sedis</taxon>
        <taxon>Mucoromycota</taxon>
        <taxon>Mortierellomycotina</taxon>
        <taxon>Mortierellomycetes</taxon>
        <taxon>Mortierellales</taxon>
        <taxon>Mortierellaceae</taxon>
        <taxon>Mortierella</taxon>
    </lineage>
</organism>
<evidence type="ECO:0000313" key="14">
    <source>
        <dbReference type="EMBL" id="KAG9321328.1"/>
    </source>
</evidence>
<keyword evidence="6 10" id="KW-0694">RNA-binding</keyword>
<dbReference type="PANTHER" id="PTHR23079:SF55">
    <property type="entry name" value="RNA-DIRECTED RNA POLYMERASE"/>
    <property type="match status" value="1"/>
</dbReference>
<dbReference type="Pfam" id="PF05183">
    <property type="entry name" value="RdRP"/>
    <property type="match status" value="1"/>
</dbReference>
<dbReference type="Gene3D" id="3.30.70.330">
    <property type="match status" value="1"/>
</dbReference>
<dbReference type="GO" id="GO:0003968">
    <property type="term" value="F:RNA-directed RNA polymerase activity"/>
    <property type="evidence" value="ECO:0007669"/>
    <property type="project" value="UniProtKB-KW"/>
</dbReference>
<evidence type="ECO:0000256" key="3">
    <source>
        <dbReference type="ARBA" id="ARBA00022484"/>
    </source>
</evidence>
<evidence type="ECO:0000256" key="8">
    <source>
        <dbReference type="ARBA" id="ARBA00023158"/>
    </source>
</evidence>
<dbReference type="EC" id="2.7.7.48" evidence="11"/>
<dbReference type="InterPro" id="IPR058752">
    <property type="entry name" value="RDRP_C_head"/>
</dbReference>
<evidence type="ECO:0000256" key="5">
    <source>
        <dbReference type="ARBA" id="ARBA00022695"/>
    </source>
</evidence>
<dbReference type="PANTHER" id="PTHR23079">
    <property type="entry name" value="RNA-DEPENDENT RNA POLYMERASE"/>
    <property type="match status" value="1"/>
</dbReference>
<comment type="similarity">
    <text evidence="1 11">Belongs to the RdRP family.</text>
</comment>
<dbReference type="InterPro" id="IPR057596">
    <property type="entry name" value="RDRP_core"/>
</dbReference>
<feature type="region of interest" description="Disordered" evidence="12">
    <location>
        <begin position="1295"/>
        <end position="1326"/>
    </location>
</feature>
<evidence type="ECO:0000256" key="2">
    <source>
        <dbReference type="ARBA" id="ARBA00006382"/>
    </source>
</evidence>
<proteinExistence type="inferred from homology"/>
<gene>
    <name evidence="14" type="ORF">KVV02_006245</name>
</gene>
<comment type="caution">
    <text evidence="14">The sequence shown here is derived from an EMBL/GenBank/DDBJ whole genome shotgun (WGS) entry which is preliminary data.</text>
</comment>
<reference evidence="14" key="1">
    <citation type="submission" date="2021-07" db="EMBL/GenBank/DDBJ databases">
        <title>Draft genome of Mortierella alpina, strain LL118, isolated from an aspen leaf litter sample.</title>
        <authorList>
            <person name="Yang S."/>
            <person name="Vinatzer B.A."/>
        </authorList>
    </citation>
    <scope>NUCLEOTIDE SEQUENCE</scope>
    <source>
        <strain evidence="14">LL118</strain>
    </source>
</reference>
<comment type="similarity">
    <text evidence="2">Belongs to the Glu/Leu/Phe/Val dehydrogenases family.</text>
</comment>
<feature type="compositionally biased region" description="Pro residues" evidence="12">
    <location>
        <begin position="51"/>
        <end position="60"/>
    </location>
</feature>
<dbReference type="Proteomes" id="UP000717515">
    <property type="component" value="Unassembled WGS sequence"/>
</dbReference>
<dbReference type="InterPro" id="IPR012677">
    <property type="entry name" value="Nucleotide-bd_a/b_plait_sf"/>
</dbReference>
<dbReference type="GO" id="GO:0016491">
    <property type="term" value="F:oxidoreductase activity"/>
    <property type="evidence" value="ECO:0007669"/>
    <property type="project" value="UniProtKB-KW"/>
</dbReference>
<feature type="region of interest" description="Disordered" evidence="12">
    <location>
        <begin position="1"/>
        <end position="81"/>
    </location>
</feature>
<keyword evidence="5 11" id="KW-0548">Nucleotidyltransferase</keyword>
<sequence length="1375" mass="155689">MSRHLRLSRPGDRSLAPFSSSASSMSSSSSSSSSSPSYPNPQNDDLWVRAQPPPPPPQLPPTLHQRASPLARRKKFEQDVRSRDEFDNMRLRINDLDDKVTASELKGIFQAFGKVVDITIDRPEDKPKSHAILKYETKPHDIAGLLGANIGGRLVDMDLLDRRGDSRFAVVAANSLELGVKLSQDKFCREFTATTNIAAHFQEHRRMIKLMFKRRFLDETIEYQVEMKFQDMEQGCLQVDRLEDSAAVTIHLRFPPMYWRYDPKLETSDATKWSIGSCLRRVVDIPKEGTEFKAKSGVPVSQQERPPTEPDPTNLAAKLGKWTVIRFTVGRKGFASLDQFVKKCKTFNLLAPTSPIITVMDHTELSCARSEVFHSLSYEVRYLLESALSFNYIVGYDLTEQVGQILASLVPLMASTILEHIIALRTRIWNLNDYLAREVAKLSRMMIRPRIVPPQCVYLRKVIVTPTTLYLQPPTVETSNRIIRHFWQLSDYFLRVEFSDEGHNKLWTKDGSSSTNNAIYNRIFTTLTNGIKIGNRTYDFLAFSASQLRDNAAWFFCPQGGDHTADSIRHWMGDFSHIKSIAKYGARMGQCFSSTRAIANLSAPEVKMIDDIVRNDHNFSDGCGRLSSKLAQMIGIELEKETTPAAFQIRIGGSKGVLALDPRLKDKCVQIRPSMKKFGVEHYVLEVIKTSAFIPSYLNRQIIILITALGVPNKVILDLKTSMMRDLERMESDDSIAIKMLLQNWDESGTCKMMATMIRVGFLKRQDPFIKNLLTLFKLQMLEELSKKARIYVPKGAYLLGVCDEMGVLDEGEIFVQVSSAENPTKRTVVEGKCMVVRCPCFHPGDVRVVRAVNRPELRHLHDVVVFNTKGTRGIPSMCSGGDLDGDDFTVIWDPDIVENINEVKPMEYVGRETLTSNDVTIWDIQKFFVQYAVSNNLGLIAHAHLALSDQLEEGPFHGKCLRLAQLHSDAVDFPKSGKPATIKPELRPKKYPDFMEKLPDKTYVSGRVLGQIYRECGKHESFKPKDYRQSFNELLLVEGYETYLENARRCKVMYDDEVHSLMNQYGVKSDLEVVSGFILGVDMLTNKKEHDVRKAINSAFAGIKRKFRLELVQEFYSPDSNIVAPANQPLLEMKAAAWYAVCYQNLESNQPYTFAWLAWDILCNMASRVRMSPEEGQIKWVGPQAGTGTCGSGSGPLDDVLIDSAVPGVGKSFQECKSSEMMQLAIDLEREKMRNQQLQQYSQGPLQQYQPLVQLPHYHHHHHHQHHHHHHHNQLDPLRQFQSRTQVGPQEVVGELGESTARWRPLPSSSTSSSSRTTPNSTSLLDSMVLMQPETPKVMRTEISNQSGFLTVGPDVDDETMFKVLHFGTVPHSQ</sequence>
<evidence type="ECO:0000256" key="11">
    <source>
        <dbReference type="RuleBase" id="RU363098"/>
    </source>
</evidence>
<dbReference type="PROSITE" id="PS50102">
    <property type="entry name" value="RRM"/>
    <property type="match status" value="1"/>
</dbReference>
<evidence type="ECO:0000256" key="1">
    <source>
        <dbReference type="ARBA" id="ARBA00005762"/>
    </source>
</evidence>
<protein>
    <recommendedName>
        <fullName evidence="11">RNA-dependent RNA polymerase</fullName>
        <ecNumber evidence="11">2.7.7.48</ecNumber>
    </recommendedName>
</protein>
<feature type="region of interest" description="Disordered" evidence="12">
    <location>
        <begin position="294"/>
        <end position="313"/>
    </location>
</feature>
<evidence type="ECO:0000256" key="9">
    <source>
        <dbReference type="ARBA" id="ARBA00048744"/>
    </source>
</evidence>
<dbReference type="InterPro" id="IPR033524">
    <property type="entry name" value="Glu/Leu/Phe/Val_DH_AS"/>
</dbReference>
<name>A0A9P7ZYL6_MORAP</name>
<evidence type="ECO:0000256" key="4">
    <source>
        <dbReference type="ARBA" id="ARBA00022679"/>
    </source>
</evidence>
<dbReference type="InterPro" id="IPR035979">
    <property type="entry name" value="RBD_domain_sf"/>
</dbReference>
<comment type="catalytic activity">
    <reaction evidence="9 11">
        <text>RNA(n) + a ribonucleoside 5'-triphosphate = RNA(n+1) + diphosphate</text>
        <dbReference type="Rhea" id="RHEA:21248"/>
        <dbReference type="Rhea" id="RHEA-COMP:14527"/>
        <dbReference type="Rhea" id="RHEA-COMP:17342"/>
        <dbReference type="ChEBI" id="CHEBI:33019"/>
        <dbReference type="ChEBI" id="CHEBI:61557"/>
        <dbReference type="ChEBI" id="CHEBI:140395"/>
        <dbReference type="EC" id="2.7.7.48"/>
    </reaction>
</comment>
<evidence type="ECO:0000256" key="12">
    <source>
        <dbReference type="SAM" id="MobiDB-lite"/>
    </source>
</evidence>
<accession>A0A9P7ZYL6</accession>
<dbReference type="SMART" id="SM00360">
    <property type="entry name" value="RRM"/>
    <property type="match status" value="1"/>
</dbReference>
<evidence type="ECO:0000256" key="6">
    <source>
        <dbReference type="ARBA" id="ARBA00022884"/>
    </source>
</evidence>
<dbReference type="GO" id="GO:0031380">
    <property type="term" value="C:nuclear RNA-directed RNA polymerase complex"/>
    <property type="evidence" value="ECO:0007669"/>
    <property type="project" value="TreeGrafter"/>
</dbReference>
<dbReference type="SUPFAM" id="SSF54928">
    <property type="entry name" value="RNA-binding domain, RBD"/>
    <property type="match status" value="1"/>
</dbReference>
<evidence type="ECO:0000259" key="13">
    <source>
        <dbReference type="PROSITE" id="PS50102"/>
    </source>
</evidence>